<gene>
    <name evidence="1" type="ORF">RchiOBHm_Chr4g0445391</name>
</gene>
<comment type="caution">
    <text evidence="1">The sequence shown here is derived from an EMBL/GenBank/DDBJ whole genome shotgun (WGS) entry which is preliminary data.</text>
</comment>
<dbReference type="EMBL" id="PDCK01000042">
    <property type="protein sequence ID" value="PRQ41298.1"/>
    <property type="molecule type" value="Genomic_DNA"/>
</dbReference>
<accession>A0A2P6R4G1</accession>
<dbReference type="Gramene" id="PRQ41298">
    <property type="protein sequence ID" value="PRQ41298"/>
    <property type="gene ID" value="RchiOBHm_Chr4g0445391"/>
</dbReference>
<dbReference type="AlphaFoldDB" id="A0A2P6R4G1"/>
<sequence>MTSITDGLYMCLASSHLNGETEISDLYERCNKLVFFVNFRELILFLCLVVS</sequence>
<dbReference type="Proteomes" id="UP000238479">
    <property type="component" value="Chromosome 4"/>
</dbReference>
<name>A0A2P6R4G1_ROSCH</name>
<reference evidence="1 2" key="1">
    <citation type="journal article" date="2018" name="Nat. Genet.">
        <title>The Rosa genome provides new insights in the design of modern roses.</title>
        <authorList>
            <person name="Bendahmane M."/>
        </authorList>
    </citation>
    <scope>NUCLEOTIDE SEQUENCE [LARGE SCALE GENOMIC DNA]</scope>
    <source>
        <strain evidence="2">cv. Old Blush</strain>
    </source>
</reference>
<proteinExistence type="predicted"/>
<organism evidence="1 2">
    <name type="scientific">Rosa chinensis</name>
    <name type="common">China rose</name>
    <dbReference type="NCBI Taxonomy" id="74649"/>
    <lineage>
        <taxon>Eukaryota</taxon>
        <taxon>Viridiplantae</taxon>
        <taxon>Streptophyta</taxon>
        <taxon>Embryophyta</taxon>
        <taxon>Tracheophyta</taxon>
        <taxon>Spermatophyta</taxon>
        <taxon>Magnoliopsida</taxon>
        <taxon>eudicotyledons</taxon>
        <taxon>Gunneridae</taxon>
        <taxon>Pentapetalae</taxon>
        <taxon>rosids</taxon>
        <taxon>fabids</taxon>
        <taxon>Rosales</taxon>
        <taxon>Rosaceae</taxon>
        <taxon>Rosoideae</taxon>
        <taxon>Rosoideae incertae sedis</taxon>
        <taxon>Rosa</taxon>
    </lineage>
</organism>
<evidence type="ECO:0000313" key="2">
    <source>
        <dbReference type="Proteomes" id="UP000238479"/>
    </source>
</evidence>
<evidence type="ECO:0000313" key="1">
    <source>
        <dbReference type="EMBL" id="PRQ41298.1"/>
    </source>
</evidence>
<keyword evidence="2" id="KW-1185">Reference proteome</keyword>
<protein>
    <submittedName>
        <fullName evidence="1">Uncharacterized protein</fullName>
    </submittedName>
</protein>